<keyword evidence="3" id="KW-1185">Reference proteome</keyword>
<gene>
    <name evidence="2" type="ORF">CGXH109_LOCUS9966</name>
</gene>
<dbReference type="PANTHER" id="PTHR24359">
    <property type="entry name" value="SERINE/THREONINE-PROTEIN KINASE SBK1"/>
    <property type="match status" value="1"/>
</dbReference>
<evidence type="ECO:0000313" key="2">
    <source>
        <dbReference type="EMBL" id="CAI0642011.1"/>
    </source>
</evidence>
<dbReference type="InterPro" id="IPR011009">
    <property type="entry name" value="Kinase-like_dom_sf"/>
</dbReference>
<comment type="caution">
    <text evidence="2">The sequence shown here is derived from an EMBL/GenBank/DDBJ whole genome shotgun (WGS) entry which is preliminary data.</text>
</comment>
<accession>A0A9W4RIZ4</accession>
<feature type="domain" description="Protein kinase" evidence="1">
    <location>
        <begin position="158"/>
        <end position="485"/>
    </location>
</feature>
<dbReference type="Gene3D" id="1.10.510.10">
    <property type="entry name" value="Transferase(Phosphotransferase) domain 1"/>
    <property type="match status" value="1"/>
</dbReference>
<name>A0A9W4RIZ4_9PEZI</name>
<proteinExistence type="predicted"/>
<reference evidence="2" key="1">
    <citation type="submission" date="2022-08" db="EMBL/GenBank/DDBJ databases">
        <authorList>
            <person name="Giroux E."/>
            <person name="Giroux E."/>
        </authorList>
    </citation>
    <scope>NUCLEOTIDE SEQUENCE</scope>
    <source>
        <strain evidence="2">H1091258</strain>
    </source>
</reference>
<evidence type="ECO:0000259" key="1">
    <source>
        <dbReference type="PROSITE" id="PS50011"/>
    </source>
</evidence>
<dbReference type="CDD" id="cd00180">
    <property type="entry name" value="PKc"/>
    <property type="match status" value="1"/>
</dbReference>
<dbReference type="SMART" id="SM00220">
    <property type="entry name" value="S_TKc"/>
    <property type="match status" value="1"/>
</dbReference>
<dbReference type="GO" id="GO:0005524">
    <property type="term" value="F:ATP binding"/>
    <property type="evidence" value="ECO:0007669"/>
    <property type="project" value="InterPro"/>
</dbReference>
<dbReference type="Proteomes" id="UP001152533">
    <property type="component" value="Unassembled WGS sequence"/>
</dbReference>
<dbReference type="GO" id="GO:0004674">
    <property type="term" value="F:protein serine/threonine kinase activity"/>
    <property type="evidence" value="ECO:0007669"/>
    <property type="project" value="TreeGrafter"/>
</dbReference>
<evidence type="ECO:0000313" key="3">
    <source>
        <dbReference type="Proteomes" id="UP001152533"/>
    </source>
</evidence>
<dbReference type="AlphaFoldDB" id="A0A9W4RIZ4"/>
<dbReference type="Pfam" id="PF00069">
    <property type="entry name" value="Pkinase"/>
    <property type="match status" value="1"/>
</dbReference>
<protein>
    <recommendedName>
        <fullName evidence="1">Protein kinase domain-containing protein</fullName>
    </recommendedName>
</protein>
<organism evidence="2 3">
    <name type="scientific">Colletotrichum noveboracense</name>
    <dbReference type="NCBI Taxonomy" id="2664923"/>
    <lineage>
        <taxon>Eukaryota</taxon>
        <taxon>Fungi</taxon>
        <taxon>Dikarya</taxon>
        <taxon>Ascomycota</taxon>
        <taxon>Pezizomycotina</taxon>
        <taxon>Sordariomycetes</taxon>
        <taxon>Hypocreomycetidae</taxon>
        <taxon>Glomerellales</taxon>
        <taxon>Glomerellaceae</taxon>
        <taxon>Colletotrichum</taxon>
        <taxon>Colletotrichum gloeosporioides species complex</taxon>
    </lineage>
</organism>
<dbReference type="SUPFAM" id="SSF56112">
    <property type="entry name" value="Protein kinase-like (PK-like)"/>
    <property type="match status" value="1"/>
</dbReference>
<dbReference type="PROSITE" id="PS50011">
    <property type="entry name" value="PROTEIN_KINASE_DOM"/>
    <property type="match status" value="1"/>
</dbReference>
<dbReference type="EMBL" id="CAMGZC010000036">
    <property type="protein sequence ID" value="CAI0642011.1"/>
    <property type="molecule type" value="Genomic_DNA"/>
</dbReference>
<sequence length="499" mass="56616">MAPKSLFTQINKSILDCTIVGHRFLPCDVVDSIITRENLKDEISSGWKSRLSRDDMPSKISRNGKKLFAILLIIGEKHKIKDLLKEGITDNDLPFSGSTEPNSGGIRTSDPNKEVHSFRQWEEAKTNLFLRSQWIVLAPVLETDGATITVDPLCPLPFIKGDTVHGPHHSIVYKSVLHSAHQTHHLPGRTTNLVVAVKQLENAIHFIKERKNLEDIRSLNHPHIIQHLNCFDCEKSFFISFPWAEGGNLRDFWKHNDANRDLMMWSLQQMLGITSALSSLHRINFRHGDLKPANILHFKRGGYGTLAVADVGVSRTHAQATQLRHGPTLTQATTPSYEPPEVYVEKDHPRGRRYDIWSMACILLEHIVWMLYGFDAINSFAGARDEPDVKFFRLHKEKESSSATIHPAVEEAIRILREDERCEEGTAFADLIDLITEHLLRVTVEERVTAQVLNQMLQKIVQRAAQNPSYLLRHPARTPDIHAFFTAKSTVTTRLTTST</sequence>
<dbReference type="PANTHER" id="PTHR24359:SF1">
    <property type="entry name" value="INHIBITOR OF NUCLEAR FACTOR KAPPA-B KINASE EPSILON SUBUNIT HOMOLOG 1-RELATED"/>
    <property type="match status" value="1"/>
</dbReference>
<dbReference type="InterPro" id="IPR000719">
    <property type="entry name" value="Prot_kinase_dom"/>
</dbReference>